<dbReference type="EMBL" id="JBHTLT010000028">
    <property type="protein sequence ID" value="MFD1204654.1"/>
    <property type="molecule type" value="Genomic_DNA"/>
</dbReference>
<feature type="transmembrane region" description="Helical" evidence="2">
    <location>
        <begin position="394"/>
        <end position="413"/>
    </location>
</feature>
<keyword evidence="2" id="KW-1133">Transmembrane helix</keyword>
<dbReference type="Pfam" id="PF20990">
    <property type="entry name" value="DUF2207_C"/>
    <property type="match status" value="1"/>
</dbReference>
<feature type="transmembrane region" description="Helical" evidence="2">
    <location>
        <begin position="237"/>
        <end position="258"/>
    </location>
</feature>
<comment type="caution">
    <text evidence="5">The sequence shown here is derived from an EMBL/GenBank/DDBJ whole genome shotgun (WGS) entry which is preliminary data.</text>
</comment>
<name>A0ABW3TXC7_9BACL</name>
<proteinExistence type="predicted"/>
<protein>
    <submittedName>
        <fullName evidence="5">DUF2207 domain-containing protein</fullName>
    </submittedName>
</protein>
<evidence type="ECO:0000313" key="6">
    <source>
        <dbReference type="Proteomes" id="UP001597231"/>
    </source>
</evidence>
<feature type="region of interest" description="Disordered" evidence="1">
    <location>
        <begin position="528"/>
        <end position="560"/>
    </location>
</feature>
<evidence type="ECO:0000256" key="1">
    <source>
        <dbReference type="SAM" id="MobiDB-lite"/>
    </source>
</evidence>
<dbReference type="Proteomes" id="UP001597231">
    <property type="component" value="Unassembled WGS sequence"/>
</dbReference>
<gene>
    <name evidence="5" type="ORF">ACFQ38_05950</name>
</gene>
<feature type="domain" description="DUF2207" evidence="3">
    <location>
        <begin position="28"/>
        <end position="193"/>
    </location>
</feature>
<accession>A0ABW3TXC7</accession>
<keyword evidence="2" id="KW-0472">Membrane</keyword>
<evidence type="ECO:0000259" key="4">
    <source>
        <dbReference type="Pfam" id="PF20990"/>
    </source>
</evidence>
<keyword evidence="6" id="KW-1185">Reference proteome</keyword>
<evidence type="ECO:0000256" key="2">
    <source>
        <dbReference type="SAM" id="Phobius"/>
    </source>
</evidence>
<organism evidence="5 6">
    <name type="scientific">Sporosarcina contaminans</name>
    <dbReference type="NCBI Taxonomy" id="633403"/>
    <lineage>
        <taxon>Bacteria</taxon>
        <taxon>Bacillati</taxon>
        <taxon>Bacillota</taxon>
        <taxon>Bacilli</taxon>
        <taxon>Bacillales</taxon>
        <taxon>Caryophanaceae</taxon>
        <taxon>Sporosarcina</taxon>
    </lineage>
</organism>
<evidence type="ECO:0000313" key="5">
    <source>
        <dbReference type="EMBL" id="MFD1204654.1"/>
    </source>
</evidence>
<sequence>MRWSNFISILAFIVLLVIPVTANAVEFEISDVQIDVYLKENGHVDVVEKHTYDFDGKFNGISREISPKKGSSIDRFEAYENGKLLKVEKKGQLYKVYRSGKNETVRFELHYQIGNGVEKYEDGAQFYWPFFDKRNETDYGKLKISVHPPAKAMDVDYLGYDAAYGKGVLEADGVVVFDFGKVPDSTNGDIRVIYEPSLFSSINAEKGTIRDALKADKEKIEEDRTAFLTAQKSMGKVGSYSIIAFVAFLFGLLVYMVMKRKDNREMVHSLMEDGFIPKETLSMPATIYYTHPSGLGPEVMSASLLDLIRKGYVKQVTDESFGLLHTSGVNNHEAALIDLLFNEVGDGEQFTLEDLKTYTKNEENHESYSNTLHTWKTAILQEVKDAQLYEEKIGLRWSAGLLSIALIPVIVQLGRYEVYLSMAILIGLALVGLCIAFFYKPRNLKGLQIKEEWKRFRKHFEQVSAEEWERLPVDDKYRAYIYGIGVKDGKLEKLYNEFERAEQRSDRKNDHYYAAYNPMFMTQTFATANNDASPSSSGSSTSISSGGGGVGGGGGGSGAF</sequence>
<dbReference type="InterPro" id="IPR048389">
    <property type="entry name" value="YciQ-like_C"/>
</dbReference>
<keyword evidence="2" id="KW-0812">Transmembrane</keyword>
<feature type="transmembrane region" description="Helical" evidence="2">
    <location>
        <begin position="419"/>
        <end position="439"/>
    </location>
</feature>
<dbReference type="Pfam" id="PF09972">
    <property type="entry name" value="DUF2207"/>
    <property type="match status" value="1"/>
</dbReference>
<feature type="compositionally biased region" description="Gly residues" evidence="1">
    <location>
        <begin position="545"/>
        <end position="560"/>
    </location>
</feature>
<feature type="domain" description="Predicted membrane protein YciQ-like C-terminal" evidence="4">
    <location>
        <begin position="294"/>
        <end position="462"/>
    </location>
</feature>
<feature type="compositionally biased region" description="Low complexity" evidence="1">
    <location>
        <begin position="533"/>
        <end position="544"/>
    </location>
</feature>
<evidence type="ECO:0000259" key="3">
    <source>
        <dbReference type="Pfam" id="PF09972"/>
    </source>
</evidence>
<reference evidence="6" key="1">
    <citation type="journal article" date="2019" name="Int. J. Syst. Evol. Microbiol.">
        <title>The Global Catalogue of Microorganisms (GCM) 10K type strain sequencing project: providing services to taxonomists for standard genome sequencing and annotation.</title>
        <authorList>
            <consortium name="The Broad Institute Genomics Platform"/>
            <consortium name="The Broad Institute Genome Sequencing Center for Infectious Disease"/>
            <person name="Wu L."/>
            <person name="Ma J."/>
        </authorList>
    </citation>
    <scope>NUCLEOTIDE SEQUENCE [LARGE SCALE GENOMIC DNA]</scope>
    <source>
        <strain evidence="6">CCUG 53915</strain>
    </source>
</reference>
<dbReference type="RefSeq" id="WP_336824627.1">
    <property type="nucleotide sequence ID" value="NZ_JBHTLT010000028.1"/>
</dbReference>
<dbReference type="InterPro" id="IPR018702">
    <property type="entry name" value="DUF2207"/>
</dbReference>